<feature type="domain" description="Enoyl reductase (ER)" evidence="2">
    <location>
        <begin position="20"/>
        <end position="342"/>
    </location>
</feature>
<dbReference type="AlphaFoldDB" id="A0AAE0KC08"/>
<dbReference type="SMART" id="SM00829">
    <property type="entry name" value="PKS_ER"/>
    <property type="match status" value="1"/>
</dbReference>
<dbReference type="InterPro" id="IPR050700">
    <property type="entry name" value="YIM1/Zinc_Alcohol_DH_Fams"/>
</dbReference>
<dbReference type="PANTHER" id="PTHR11695">
    <property type="entry name" value="ALCOHOL DEHYDROGENASE RELATED"/>
    <property type="match status" value="1"/>
</dbReference>
<name>A0AAE0KC08_9PEZI</name>
<accession>A0AAE0KC08</accession>
<gene>
    <name evidence="3" type="ORF">B0T24DRAFT_594059</name>
</gene>
<dbReference type="Gene3D" id="3.90.180.10">
    <property type="entry name" value="Medium-chain alcohol dehydrogenases, catalytic domain"/>
    <property type="match status" value="1"/>
</dbReference>
<dbReference type="SUPFAM" id="SSF51735">
    <property type="entry name" value="NAD(P)-binding Rossmann-fold domains"/>
    <property type="match status" value="1"/>
</dbReference>
<dbReference type="InterPro" id="IPR011032">
    <property type="entry name" value="GroES-like_sf"/>
</dbReference>
<dbReference type="GO" id="GO:0005739">
    <property type="term" value="C:mitochondrion"/>
    <property type="evidence" value="ECO:0007669"/>
    <property type="project" value="TreeGrafter"/>
</dbReference>
<sequence length="477" mass="51643">MSAWLSSTPPLQLEALYLDRHTKTLYPGPTSFPDPTASRPRAHVVQVCAVALSREDLDRPHNNADRHIPGYEFSGYVVSAPFLSPFKPGAQVYGHTSFGSQGNARPFTVAQFSELAVQPTLLSWEQCAAVPMSALTAFQALFDQDLLKRPERKEHWTPMGKGMLPEPNRKKLTLITGAATPVGMWAVQLANRAGAGHIAATCPARDVSFVRALGGAHEVLNERAEGDLTQWRRSKFHIVLDCAGPADNILQAAWTVVQPYGKIISVVARASDHRPEHGVEPGVATGYSPVGPAPDELELISSLLDQGLLHDRLDKANIFDMADYARALDRLRDPAARGKVVLRVRTDEPRPIIDFLAQHSVADQELAAGEYYDDDDDDDVGSDSDSDFSDSDVEMKDVPSSNGSIPLYSPQQQVPAINMIPPPPRQMATPLLSPTPASVSAAARNGSNTNNNNTDSNNNNNSNAMDYAPTNDTAAAN</sequence>
<comment type="caution">
    <text evidence="3">The sequence shown here is derived from an EMBL/GenBank/DDBJ whole genome shotgun (WGS) entry which is preliminary data.</text>
</comment>
<dbReference type="PANTHER" id="PTHR11695:SF647">
    <property type="entry name" value="ENOYL REDUCTASE (ER) DOMAIN-CONTAINING PROTEIN"/>
    <property type="match status" value="1"/>
</dbReference>
<dbReference type="Gene3D" id="3.40.50.720">
    <property type="entry name" value="NAD(P)-binding Rossmann-like Domain"/>
    <property type="match status" value="1"/>
</dbReference>
<dbReference type="InterPro" id="IPR036291">
    <property type="entry name" value="NAD(P)-bd_dom_sf"/>
</dbReference>
<evidence type="ECO:0000256" key="1">
    <source>
        <dbReference type="SAM" id="MobiDB-lite"/>
    </source>
</evidence>
<evidence type="ECO:0000259" key="2">
    <source>
        <dbReference type="SMART" id="SM00829"/>
    </source>
</evidence>
<evidence type="ECO:0000313" key="4">
    <source>
        <dbReference type="Proteomes" id="UP001287356"/>
    </source>
</evidence>
<feature type="compositionally biased region" description="Low complexity" evidence="1">
    <location>
        <begin position="440"/>
        <end position="464"/>
    </location>
</feature>
<dbReference type="CDD" id="cd05289">
    <property type="entry name" value="MDR_like_2"/>
    <property type="match status" value="1"/>
</dbReference>
<dbReference type="GO" id="GO:0016491">
    <property type="term" value="F:oxidoreductase activity"/>
    <property type="evidence" value="ECO:0007669"/>
    <property type="project" value="InterPro"/>
</dbReference>
<dbReference type="SUPFAM" id="SSF50129">
    <property type="entry name" value="GroES-like"/>
    <property type="match status" value="1"/>
</dbReference>
<keyword evidence="4" id="KW-1185">Reference proteome</keyword>
<dbReference type="EMBL" id="JAULSN010000004">
    <property type="protein sequence ID" value="KAK3373929.1"/>
    <property type="molecule type" value="Genomic_DNA"/>
</dbReference>
<dbReference type="Proteomes" id="UP001287356">
    <property type="component" value="Unassembled WGS sequence"/>
</dbReference>
<proteinExistence type="predicted"/>
<feature type="compositionally biased region" description="Polar residues" evidence="1">
    <location>
        <begin position="399"/>
        <end position="415"/>
    </location>
</feature>
<feature type="compositionally biased region" description="Acidic residues" evidence="1">
    <location>
        <begin position="371"/>
        <end position="392"/>
    </location>
</feature>
<feature type="region of interest" description="Disordered" evidence="1">
    <location>
        <begin position="371"/>
        <end position="477"/>
    </location>
</feature>
<protein>
    <recommendedName>
        <fullName evidence="2">Enoyl reductase (ER) domain-containing protein</fullName>
    </recommendedName>
</protein>
<reference evidence="3" key="2">
    <citation type="submission" date="2023-06" db="EMBL/GenBank/DDBJ databases">
        <authorList>
            <consortium name="Lawrence Berkeley National Laboratory"/>
            <person name="Haridas S."/>
            <person name="Hensen N."/>
            <person name="Bonometti L."/>
            <person name="Westerberg I."/>
            <person name="Brannstrom I.O."/>
            <person name="Guillou S."/>
            <person name="Cros-Aarteil S."/>
            <person name="Calhoun S."/>
            <person name="Kuo A."/>
            <person name="Mondo S."/>
            <person name="Pangilinan J."/>
            <person name="Riley R."/>
            <person name="Labutti K."/>
            <person name="Andreopoulos B."/>
            <person name="Lipzen A."/>
            <person name="Chen C."/>
            <person name="Yanf M."/>
            <person name="Daum C."/>
            <person name="Ng V."/>
            <person name="Clum A."/>
            <person name="Steindorff A."/>
            <person name="Ohm R."/>
            <person name="Martin F."/>
            <person name="Silar P."/>
            <person name="Natvig D."/>
            <person name="Lalanne C."/>
            <person name="Gautier V."/>
            <person name="Ament-Velasquez S.L."/>
            <person name="Kruys A."/>
            <person name="Hutchinson M.I."/>
            <person name="Powell A.J."/>
            <person name="Barry K."/>
            <person name="Miller A.N."/>
            <person name="Grigoriev I.V."/>
            <person name="Debuchy R."/>
            <person name="Gladieux P."/>
            <person name="Thoren M.H."/>
            <person name="Johannesson H."/>
        </authorList>
    </citation>
    <scope>NUCLEOTIDE SEQUENCE</scope>
    <source>
        <strain evidence="3">CBS 958.72</strain>
    </source>
</reference>
<dbReference type="InterPro" id="IPR020843">
    <property type="entry name" value="ER"/>
</dbReference>
<organism evidence="3 4">
    <name type="scientific">Lasiosphaeria ovina</name>
    <dbReference type="NCBI Taxonomy" id="92902"/>
    <lineage>
        <taxon>Eukaryota</taxon>
        <taxon>Fungi</taxon>
        <taxon>Dikarya</taxon>
        <taxon>Ascomycota</taxon>
        <taxon>Pezizomycotina</taxon>
        <taxon>Sordariomycetes</taxon>
        <taxon>Sordariomycetidae</taxon>
        <taxon>Sordariales</taxon>
        <taxon>Lasiosphaeriaceae</taxon>
        <taxon>Lasiosphaeria</taxon>
    </lineage>
</organism>
<evidence type="ECO:0000313" key="3">
    <source>
        <dbReference type="EMBL" id="KAK3373929.1"/>
    </source>
</evidence>
<reference evidence="3" key="1">
    <citation type="journal article" date="2023" name="Mol. Phylogenet. Evol.">
        <title>Genome-scale phylogeny and comparative genomics of the fungal order Sordariales.</title>
        <authorList>
            <person name="Hensen N."/>
            <person name="Bonometti L."/>
            <person name="Westerberg I."/>
            <person name="Brannstrom I.O."/>
            <person name="Guillou S."/>
            <person name="Cros-Aarteil S."/>
            <person name="Calhoun S."/>
            <person name="Haridas S."/>
            <person name="Kuo A."/>
            <person name="Mondo S."/>
            <person name="Pangilinan J."/>
            <person name="Riley R."/>
            <person name="LaButti K."/>
            <person name="Andreopoulos B."/>
            <person name="Lipzen A."/>
            <person name="Chen C."/>
            <person name="Yan M."/>
            <person name="Daum C."/>
            <person name="Ng V."/>
            <person name="Clum A."/>
            <person name="Steindorff A."/>
            <person name="Ohm R.A."/>
            <person name="Martin F."/>
            <person name="Silar P."/>
            <person name="Natvig D.O."/>
            <person name="Lalanne C."/>
            <person name="Gautier V."/>
            <person name="Ament-Velasquez S.L."/>
            <person name="Kruys A."/>
            <person name="Hutchinson M.I."/>
            <person name="Powell A.J."/>
            <person name="Barry K."/>
            <person name="Miller A.N."/>
            <person name="Grigoriev I.V."/>
            <person name="Debuchy R."/>
            <person name="Gladieux P."/>
            <person name="Hiltunen Thoren M."/>
            <person name="Johannesson H."/>
        </authorList>
    </citation>
    <scope>NUCLEOTIDE SEQUENCE</scope>
    <source>
        <strain evidence="3">CBS 958.72</strain>
    </source>
</reference>
<dbReference type="Pfam" id="PF13602">
    <property type="entry name" value="ADH_zinc_N_2"/>
    <property type="match status" value="1"/>
</dbReference>